<evidence type="ECO:0000256" key="1">
    <source>
        <dbReference type="SAM" id="MobiDB-lite"/>
    </source>
</evidence>
<dbReference type="RefSeq" id="WP_191897775.1">
    <property type="nucleotide sequence ID" value="NZ_BMQD01000026.1"/>
</dbReference>
<dbReference type="GO" id="GO:0008610">
    <property type="term" value="P:lipid biosynthetic process"/>
    <property type="evidence" value="ECO:0007669"/>
    <property type="project" value="UniProtKB-ARBA"/>
</dbReference>
<gene>
    <name evidence="3" type="ORF">GCM10010126_60010</name>
</gene>
<dbReference type="SUPFAM" id="SSF52777">
    <property type="entry name" value="CoA-dependent acyltransferases"/>
    <property type="match status" value="2"/>
</dbReference>
<feature type="domain" description="Condensation" evidence="2">
    <location>
        <begin position="64"/>
        <end position="390"/>
    </location>
</feature>
<sequence length="506" mass="52293">MTAAPAERQGSPDLRDLPDLPGLQDTPDVLDALPAHKRELARLLLQAQAPVPSRPAPRAGGGPVPATPAQARLFLQEAADPGAGTGSHAVRLRGPLDPGTLAAALTSVLGRHEALRTRLDGGSGGHGGPGGPVQHVTAEPYLRLQVLDLADAPPGRRAAEVARQVAGSARRPLDLASGESTRFRLLRLGEDDHVLVLAAHLAFFDGWSSAVFLKDLSDAYRGRACAPPALQFPDFAAWQRRWLEGPGGAAELGHWRDALAGLPPARAARGFARGHLPVGLDPAATSAGFALGAAEGATPFMTLLAALAVVLARRQEREDPGRRGRDVVVGTPAAGRVLSGMEDAVGQFTTVVPIRVDCSGRPSFRSLLGRARRAVTDALARQRLPVDALFGEGRGRAGGGIGAGGGAAPPYSVLFALHNYPAVPLDLPGISVEQVPGPPARHLELYSPVPATALACVGLVERDGRVSGTAEYNRFAATAAEVGDLVDGVGRVLSAAVHEPGSAVLT</sequence>
<evidence type="ECO:0000259" key="2">
    <source>
        <dbReference type="Pfam" id="PF00668"/>
    </source>
</evidence>
<dbReference type="GO" id="GO:0047527">
    <property type="term" value="F:2,3-dihydroxybenzoate-serine ligase activity"/>
    <property type="evidence" value="ECO:0007669"/>
    <property type="project" value="TreeGrafter"/>
</dbReference>
<name>A0AA37BMS0_9ACTN</name>
<reference evidence="3" key="1">
    <citation type="journal article" date="2014" name="Int. J. Syst. Evol. Microbiol.">
        <title>Complete genome sequence of Corynebacterium casei LMG S-19264T (=DSM 44701T), isolated from a smear-ripened cheese.</title>
        <authorList>
            <consortium name="US DOE Joint Genome Institute (JGI-PGF)"/>
            <person name="Walter F."/>
            <person name="Albersmeier A."/>
            <person name="Kalinowski J."/>
            <person name="Ruckert C."/>
        </authorList>
    </citation>
    <scope>NUCLEOTIDE SEQUENCE</scope>
    <source>
        <strain evidence="3">JCM 3093</strain>
    </source>
</reference>
<dbReference type="Gene3D" id="3.30.559.10">
    <property type="entry name" value="Chloramphenicol acetyltransferase-like domain"/>
    <property type="match status" value="1"/>
</dbReference>
<dbReference type="Pfam" id="PF00668">
    <property type="entry name" value="Condensation"/>
    <property type="match status" value="1"/>
</dbReference>
<dbReference type="GO" id="GO:0005829">
    <property type="term" value="C:cytosol"/>
    <property type="evidence" value="ECO:0007669"/>
    <property type="project" value="TreeGrafter"/>
</dbReference>
<evidence type="ECO:0000313" key="4">
    <source>
        <dbReference type="Proteomes" id="UP000627984"/>
    </source>
</evidence>
<dbReference type="InterPro" id="IPR001242">
    <property type="entry name" value="Condensation_dom"/>
</dbReference>
<dbReference type="GO" id="GO:0031177">
    <property type="term" value="F:phosphopantetheine binding"/>
    <property type="evidence" value="ECO:0007669"/>
    <property type="project" value="TreeGrafter"/>
</dbReference>
<dbReference type="PANTHER" id="PTHR45527:SF1">
    <property type="entry name" value="FATTY ACID SYNTHASE"/>
    <property type="match status" value="1"/>
</dbReference>
<accession>A0AA37BMS0</accession>
<organism evidence="3 4">
    <name type="scientific">Planomonospora parontospora</name>
    <dbReference type="NCBI Taxonomy" id="58119"/>
    <lineage>
        <taxon>Bacteria</taxon>
        <taxon>Bacillati</taxon>
        <taxon>Actinomycetota</taxon>
        <taxon>Actinomycetes</taxon>
        <taxon>Streptosporangiales</taxon>
        <taxon>Streptosporangiaceae</taxon>
        <taxon>Planomonospora</taxon>
    </lineage>
</organism>
<dbReference type="GO" id="GO:0009239">
    <property type="term" value="P:enterobactin biosynthetic process"/>
    <property type="evidence" value="ECO:0007669"/>
    <property type="project" value="TreeGrafter"/>
</dbReference>
<dbReference type="GO" id="GO:0009366">
    <property type="term" value="C:enterobactin synthetase complex"/>
    <property type="evidence" value="ECO:0007669"/>
    <property type="project" value="TreeGrafter"/>
</dbReference>
<dbReference type="Gene3D" id="3.30.559.30">
    <property type="entry name" value="Nonribosomal peptide synthetase, condensation domain"/>
    <property type="match status" value="1"/>
</dbReference>
<reference evidence="3" key="2">
    <citation type="submission" date="2022-09" db="EMBL/GenBank/DDBJ databases">
        <authorList>
            <person name="Sun Q."/>
            <person name="Ohkuma M."/>
        </authorList>
    </citation>
    <scope>NUCLEOTIDE SEQUENCE</scope>
    <source>
        <strain evidence="3">JCM 3093</strain>
    </source>
</reference>
<proteinExistence type="predicted"/>
<evidence type="ECO:0000313" key="3">
    <source>
        <dbReference type="EMBL" id="GGK92721.1"/>
    </source>
</evidence>
<dbReference type="EMBL" id="BMQD01000026">
    <property type="protein sequence ID" value="GGK92721.1"/>
    <property type="molecule type" value="Genomic_DNA"/>
</dbReference>
<comment type="caution">
    <text evidence="3">The sequence shown here is derived from an EMBL/GenBank/DDBJ whole genome shotgun (WGS) entry which is preliminary data.</text>
</comment>
<dbReference type="InterPro" id="IPR023213">
    <property type="entry name" value="CAT-like_dom_sf"/>
</dbReference>
<protein>
    <recommendedName>
        <fullName evidence="2">Condensation domain-containing protein</fullName>
    </recommendedName>
</protein>
<dbReference type="PANTHER" id="PTHR45527">
    <property type="entry name" value="NONRIBOSOMAL PEPTIDE SYNTHETASE"/>
    <property type="match status" value="1"/>
</dbReference>
<dbReference type="GO" id="GO:0043041">
    <property type="term" value="P:amino acid activation for nonribosomal peptide biosynthetic process"/>
    <property type="evidence" value="ECO:0007669"/>
    <property type="project" value="TreeGrafter"/>
</dbReference>
<dbReference type="AlphaFoldDB" id="A0AA37BMS0"/>
<feature type="region of interest" description="Disordered" evidence="1">
    <location>
        <begin position="1"/>
        <end position="28"/>
    </location>
</feature>
<dbReference type="Proteomes" id="UP000627984">
    <property type="component" value="Unassembled WGS sequence"/>
</dbReference>